<keyword evidence="1" id="KW-1133">Transmembrane helix</keyword>
<evidence type="ECO:0000256" key="1">
    <source>
        <dbReference type="SAM" id="Phobius"/>
    </source>
</evidence>
<feature type="transmembrane region" description="Helical" evidence="1">
    <location>
        <begin position="132"/>
        <end position="153"/>
    </location>
</feature>
<sequence length="411" mass="44779">MKPEAADETQTAYEIETARFREVLAKGRSSNQLALFDLLVERSRDHRSPKEVELAIALFGNDAMLDSTAGSGVRVYVHRLRKRIDDYYHGKEGPRLVIPKGVYRIVLQDGEATDSDADLPAWLRRLIGLPPALSIGLVLIACACVAFIGWSLWSTVSISTASKSGSRQALLGDAAKLSKPLIAVGDSRLLAETPDQRSIRRMILNPEVQTRDDFSEYLKAHPESFYELFDFDLNFAPIGSVEAAWTVQDRLGLTGGATGETGQLVPVSALSADLLESHDIIYVGRLSQLGILESRVFAQSRFRPEGYDGLVDVAKRRKFQGQVYRGEGSASAKDYGYLAVRTGSSGRRMIVLAGIGDSGTNAIVDLMKTPHVISALKRKIGGARNFEALFEVTGSSGAPSQKRLVSVHALN</sequence>
<dbReference type="EMBL" id="FVZE01000001">
    <property type="protein sequence ID" value="SLJ86089.1"/>
    <property type="molecule type" value="Genomic_DNA"/>
</dbReference>
<keyword evidence="1" id="KW-0472">Membrane</keyword>
<protein>
    <recommendedName>
        <fullName evidence="4">Transcriptional regulatory protein, C terminal</fullName>
    </recommendedName>
</protein>
<gene>
    <name evidence="2" type="ORF">SAMN06295987_10169</name>
</gene>
<name>A0A1U6GRE6_9SPHN</name>
<reference evidence="3" key="1">
    <citation type="submission" date="2017-02" db="EMBL/GenBank/DDBJ databases">
        <authorList>
            <person name="Varghese N."/>
            <person name="Submissions S."/>
        </authorList>
    </citation>
    <scope>NUCLEOTIDE SEQUENCE [LARGE SCALE GENOMIC DNA]</scope>
    <source>
        <strain evidence="3">SM117</strain>
    </source>
</reference>
<dbReference type="AlphaFoldDB" id="A0A1U6GRE6"/>
<proteinExistence type="predicted"/>
<accession>A0A1U6GRE6</accession>
<evidence type="ECO:0000313" key="2">
    <source>
        <dbReference type="EMBL" id="SLJ86089.1"/>
    </source>
</evidence>
<evidence type="ECO:0008006" key="4">
    <source>
        <dbReference type="Google" id="ProtNLM"/>
    </source>
</evidence>
<organism evidence="2 3">
    <name type="scientific">Novosphingobium mathurense</name>
    <dbReference type="NCBI Taxonomy" id="428990"/>
    <lineage>
        <taxon>Bacteria</taxon>
        <taxon>Pseudomonadati</taxon>
        <taxon>Pseudomonadota</taxon>
        <taxon>Alphaproteobacteria</taxon>
        <taxon>Sphingomonadales</taxon>
        <taxon>Sphingomonadaceae</taxon>
        <taxon>Novosphingobium</taxon>
    </lineage>
</organism>
<dbReference type="STRING" id="428990.SAMN06295987_10169"/>
<keyword evidence="3" id="KW-1185">Reference proteome</keyword>
<evidence type="ECO:0000313" key="3">
    <source>
        <dbReference type="Proteomes" id="UP000190989"/>
    </source>
</evidence>
<keyword evidence="1" id="KW-0812">Transmembrane</keyword>
<dbReference type="RefSeq" id="WP_079729156.1">
    <property type="nucleotide sequence ID" value="NZ_FVZE01000001.1"/>
</dbReference>
<dbReference type="Proteomes" id="UP000190989">
    <property type="component" value="Unassembled WGS sequence"/>
</dbReference>